<evidence type="ECO:0000313" key="1">
    <source>
        <dbReference type="EMBL" id="MFB9075292.1"/>
    </source>
</evidence>
<accession>A0ABV5G8N0</accession>
<evidence type="ECO:0000313" key="2">
    <source>
        <dbReference type="Proteomes" id="UP001589575"/>
    </source>
</evidence>
<organism evidence="1 2">
    <name type="scientific">Citricoccus parietis</name>
    <dbReference type="NCBI Taxonomy" id="592307"/>
    <lineage>
        <taxon>Bacteria</taxon>
        <taxon>Bacillati</taxon>
        <taxon>Actinomycetota</taxon>
        <taxon>Actinomycetes</taxon>
        <taxon>Micrococcales</taxon>
        <taxon>Micrococcaceae</taxon>
        <taxon>Citricoccus</taxon>
    </lineage>
</organism>
<gene>
    <name evidence="1" type="ORF">ACFFX0_30630</name>
</gene>
<dbReference type="Proteomes" id="UP001589575">
    <property type="component" value="Unassembled WGS sequence"/>
</dbReference>
<protein>
    <submittedName>
        <fullName evidence="1">Uncharacterized protein</fullName>
    </submittedName>
</protein>
<keyword evidence="2" id="KW-1185">Reference proteome</keyword>
<name>A0ABV5G8N0_9MICC</name>
<comment type="caution">
    <text evidence="1">The sequence shown here is derived from an EMBL/GenBank/DDBJ whole genome shotgun (WGS) entry which is preliminary data.</text>
</comment>
<reference evidence="1 2" key="1">
    <citation type="submission" date="2024-09" db="EMBL/GenBank/DDBJ databases">
        <authorList>
            <person name="Sun Q."/>
            <person name="Mori K."/>
        </authorList>
    </citation>
    <scope>NUCLEOTIDE SEQUENCE [LARGE SCALE GENOMIC DNA]</scope>
    <source>
        <strain evidence="1 2">CCM 7609</strain>
    </source>
</reference>
<proteinExistence type="predicted"/>
<sequence>MRGLATAGRGVRQERDRVSRIGRRRAWRPAAHSYLAGRSTRCHRPRRQDEAVYGPYSCITASDQHQPASSRAMATLATVPRLLR</sequence>
<dbReference type="EMBL" id="JBHMFI010000023">
    <property type="protein sequence ID" value="MFB9075292.1"/>
    <property type="molecule type" value="Genomic_DNA"/>
</dbReference>